<accession>I3SVJ5</accession>
<proteinExistence type="evidence at transcript level"/>
<protein>
    <submittedName>
        <fullName evidence="1">Uncharacterized protein</fullName>
    </submittedName>
</protein>
<dbReference type="EMBL" id="BT144493">
    <property type="protein sequence ID" value="AFK44287.1"/>
    <property type="molecule type" value="mRNA"/>
</dbReference>
<name>I3SVJ5_LOTJA</name>
<organism evidence="1">
    <name type="scientific">Lotus japonicus</name>
    <name type="common">Lotus corniculatus var. japonicus</name>
    <dbReference type="NCBI Taxonomy" id="34305"/>
    <lineage>
        <taxon>Eukaryota</taxon>
        <taxon>Viridiplantae</taxon>
        <taxon>Streptophyta</taxon>
        <taxon>Embryophyta</taxon>
        <taxon>Tracheophyta</taxon>
        <taxon>Spermatophyta</taxon>
        <taxon>Magnoliopsida</taxon>
        <taxon>eudicotyledons</taxon>
        <taxon>Gunneridae</taxon>
        <taxon>Pentapetalae</taxon>
        <taxon>rosids</taxon>
        <taxon>fabids</taxon>
        <taxon>Fabales</taxon>
        <taxon>Fabaceae</taxon>
        <taxon>Papilionoideae</taxon>
        <taxon>50 kb inversion clade</taxon>
        <taxon>NPAAA clade</taxon>
        <taxon>Hologalegina</taxon>
        <taxon>robinioid clade</taxon>
        <taxon>Loteae</taxon>
        <taxon>Lotus</taxon>
    </lineage>
</organism>
<dbReference type="AlphaFoldDB" id="I3SVJ5"/>
<reference evidence="1" key="1">
    <citation type="submission" date="2012-05" db="EMBL/GenBank/DDBJ databases">
        <authorList>
            <person name="Krishnakumar V."/>
            <person name="Cheung F."/>
            <person name="Xiao Y."/>
            <person name="Chan A."/>
            <person name="Moskal W.A."/>
            <person name="Town C.D."/>
        </authorList>
    </citation>
    <scope>NUCLEOTIDE SEQUENCE</scope>
</reference>
<sequence>MGITIQTSKTLIAFGPFNSTKFCKNAIWNLCCSATAFHKASKMFITCGWRCPYVDMPQQT</sequence>
<evidence type="ECO:0000313" key="1">
    <source>
        <dbReference type="EMBL" id="AFK44287.1"/>
    </source>
</evidence>